<comment type="similarity">
    <text evidence="1">Belongs to the transglycosylase Slt family.</text>
</comment>
<dbReference type="PANTHER" id="PTHR37423">
    <property type="entry name" value="SOLUBLE LYTIC MUREIN TRANSGLYCOSYLASE-RELATED"/>
    <property type="match status" value="1"/>
</dbReference>
<dbReference type="InterPro" id="IPR023346">
    <property type="entry name" value="Lysozyme-like_dom_sf"/>
</dbReference>
<gene>
    <name evidence="6" type="ORF">AVDCRST_MAG08-1958</name>
</gene>
<dbReference type="PANTHER" id="PTHR37423:SF2">
    <property type="entry name" value="MEMBRANE-BOUND LYTIC MUREIN TRANSGLYCOSYLASE C"/>
    <property type="match status" value="1"/>
</dbReference>
<dbReference type="GO" id="GO:0000270">
    <property type="term" value="P:peptidoglycan metabolic process"/>
    <property type="evidence" value="ECO:0007669"/>
    <property type="project" value="InterPro"/>
</dbReference>
<sequence length="442" mass="47971">MRMEPTSKPDLRHTARRRPHRLALSAAAMLSLGACAGGSRNPDPRPLDARTGLSSSDATAAAVRTLVPLDVVAQRTPPSATGDPLRDIQEDAERHLSAFCAQLWGSDNVWLPAKKQWVYYGEGWTSRGRMDFEAGEFQAQALVEPDADAAAAIEPLRTIVDQAVKDTPPDMARHDSTMRYAKRLAAARGVAIEPVPPAPSAAANEPVSAGVIEPGASERLSPGALARSTTVGTDGKRRTVLTYRVPFQPGYRSRLAARYADLVREEAGRFGLKPSLVFAVIETESAFNPRATSPAPAYGLMQLVPTSGGRDSYHFVHGVRAVPGPEFLYDPANNIKLGAAYLKILDSNHLAGITDPQSRLYGTIAAYNTGSGNVARAFHRTTSIRAAAQTINQMPADAVYEHLRTQLPYEETRHYIAKVTEAQRRYRDWDEAPVAQVSSDRP</sequence>
<dbReference type="AlphaFoldDB" id="A0A6J4IER3"/>
<evidence type="ECO:0000256" key="3">
    <source>
        <dbReference type="SAM" id="MobiDB-lite"/>
    </source>
</evidence>
<evidence type="ECO:0000259" key="5">
    <source>
        <dbReference type="Pfam" id="PF01464"/>
    </source>
</evidence>
<evidence type="ECO:0000313" key="6">
    <source>
        <dbReference type="EMBL" id="CAA9248098.1"/>
    </source>
</evidence>
<feature type="signal peptide" evidence="4">
    <location>
        <begin position="1"/>
        <end position="36"/>
    </location>
</feature>
<comment type="similarity">
    <text evidence="2">Belongs to the virb1 family.</text>
</comment>
<evidence type="ECO:0000256" key="2">
    <source>
        <dbReference type="ARBA" id="ARBA00009387"/>
    </source>
</evidence>
<dbReference type="PROSITE" id="PS00922">
    <property type="entry name" value="TRANSGLYCOSYLASE"/>
    <property type="match status" value="1"/>
</dbReference>
<dbReference type="InterPro" id="IPR000189">
    <property type="entry name" value="Transglyc_AS"/>
</dbReference>
<dbReference type="Pfam" id="PF01464">
    <property type="entry name" value="SLT"/>
    <property type="match status" value="1"/>
</dbReference>
<dbReference type="Gene3D" id="1.10.530.10">
    <property type="match status" value="1"/>
</dbReference>
<dbReference type="GO" id="GO:0008933">
    <property type="term" value="F:peptidoglycan lytic transglycosylase activity"/>
    <property type="evidence" value="ECO:0007669"/>
    <property type="project" value="InterPro"/>
</dbReference>
<dbReference type="InterPro" id="IPR008258">
    <property type="entry name" value="Transglycosylase_SLT_dom_1"/>
</dbReference>
<protein>
    <submittedName>
        <fullName evidence="6">GH23</fullName>
    </submittedName>
</protein>
<feature type="region of interest" description="Disordered" evidence="3">
    <location>
        <begin position="35"/>
        <end position="54"/>
    </location>
</feature>
<feature type="domain" description="Transglycosylase SLT" evidence="5">
    <location>
        <begin position="262"/>
        <end position="382"/>
    </location>
</feature>
<name>A0A6J4IER3_9PROT</name>
<reference evidence="6" key="1">
    <citation type="submission" date="2020-02" db="EMBL/GenBank/DDBJ databases">
        <authorList>
            <person name="Meier V. D."/>
        </authorList>
    </citation>
    <scope>NUCLEOTIDE SEQUENCE</scope>
    <source>
        <strain evidence="6">AVDCRST_MAG08</strain>
    </source>
</reference>
<dbReference type="PROSITE" id="PS51257">
    <property type="entry name" value="PROKAR_LIPOPROTEIN"/>
    <property type="match status" value="1"/>
</dbReference>
<evidence type="ECO:0000256" key="4">
    <source>
        <dbReference type="SAM" id="SignalP"/>
    </source>
</evidence>
<dbReference type="SUPFAM" id="SSF53955">
    <property type="entry name" value="Lysozyme-like"/>
    <property type="match status" value="1"/>
</dbReference>
<proteinExistence type="inferred from homology"/>
<organism evidence="6">
    <name type="scientific">uncultured Acetobacteraceae bacterium</name>
    <dbReference type="NCBI Taxonomy" id="169975"/>
    <lineage>
        <taxon>Bacteria</taxon>
        <taxon>Pseudomonadati</taxon>
        <taxon>Pseudomonadota</taxon>
        <taxon>Alphaproteobacteria</taxon>
        <taxon>Acetobacterales</taxon>
        <taxon>Acetobacteraceae</taxon>
        <taxon>environmental samples</taxon>
    </lineage>
</organism>
<accession>A0A6J4IER3</accession>
<feature type="chain" id="PRO_5026860055" evidence="4">
    <location>
        <begin position="37"/>
        <end position="442"/>
    </location>
</feature>
<dbReference type="CDD" id="cd16893">
    <property type="entry name" value="LT_MltC_MltE"/>
    <property type="match status" value="1"/>
</dbReference>
<evidence type="ECO:0000256" key="1">
    <source>
        <dbReference type="ARBA" id="ARBA00007734"/>
    </source>
</evidence>
<dbReference type="GO" id="GO:0016020">
    <property type="term" value="C:membrane"/>
    <property type="evidence" value="ECO:0007669"/>
    <property type="project" value="InterPro"/>
</dbReference>
<keyword evidence="4" id="KW-0732">Signal</keyword>
<dbReference type="EMBL" id="CADCTG010000161">
    <property type="protein sequence ID" value="CAA9248098.1"/>
    <property type="molecule type" value="Genomic_DNA"/>
</dbReference>